<dbReference type="RefSeq" id="WP_345551672.1">
    <property type="nucleotide sequence ID" value="NZ_BAABRT010000019.1"/>
</dbReference>
<evidence type="ECO:0000313" key="2">
    <source>
        <dbReference type="Proteomes" id="UP001408594"/>
    </source>
</evidence>
<dbReference type="EMBL" id="BAABRT010000019">
    <property type="protein sequence ID" value="GAA5525733.1"/>
    <property type="molecule type" value="Genomic_DNA"/>
</dbReference>
<reference evidence="1 2" key="1">
    <citation type="submission" date="2024-02" db="EMBL/GenBank/DDBJ databases">
        <title>Microbulbifer aestuariivivens NBRC 112533.</title>
        <authorList>
            <person name="Ichikawa N."/>
            <person name="Katano-Makiyama Y."/>
            <person name="Hidaka K."/>
        </authorList>
    </citation>
    <scope>NUCLEOTIDE SEQUENCE [LARGE SCALE GENOMIC DNA]</scope>
    <source>
        <strain evidence="1 2">NBRC 112533</strain>
    </source>
</reference>
<evidence type="ECO:0000313" key="1">
    <source>
        <dbReference type="EMBL" id="GAA5525733.1"/>
    </source>
</evidence>
<dbReference type="Proteomes" id="UP001408594">
    <property type="component" value="Unassembled WGS sequence"/>
</dbReference>
<keyword evidence="2" id="KW-1185">Reference proteome</keyword>
<sequence length="237" mass="27069">MVQIEIVLKGKDFPEVYKLWDKLTKEVEAQYIDKQVIDGFSGKELGFADVSETLLKSKADSFFIELNGGSVEFSYIADLDFSRLDIKNLATTKESAEQWVSQIVNEPDFVQGRLYDGEYDRWQNMEDIAYYESEGRDHSSLSKKSNGLPFPLESEVIDISMNPGRWELKKGYIECVGSTMWMSKALLEDLGVDNFSIERVTDLGSVLKFDVLDDCFKESIGEEAEAQNVLRKMLFNK</sequence>
<accession>A0ABP9WT01</accession>
<gene>
    <name evidence="1" type="ORF">Maes01_02305</name>
</gene>
<comment type="caution">
    <text evidence="1">The sequence shown here is derived from an EMBL/GenBank/DDBJ whole genome shotgun (WGS) entry which is preliminary data.</text>
</comment>
<organism evidence="1 2">
    <name type="scientific">Microbulbifer aestuariivivens</name>
    <dbReference type="NCBI Taxonomy" id="1908308"/>
    <lineage>
        <taxon>Bacteria</taxon>
        <taxon>Pseudomonadati</taxon>
        <taxon>Pseudomonadota</taxon>
        <taxon>Gammaproteobacteria</taxon>
        <taxon>Cellvibrionales</taxon>
        <taxon>Microbulbiferaceae</taxon>
        <taxon>Microbulbifer</taxon>
    </lineage>
</organism>
<name>A0ABP9WT01_9GAMM</name>
<proteinExistence type="predicted"/>
<protein>
    <submittedName>
        <fullName evidence="1">Uncharacterized protein</fullName>
    </submittedName>
</protein>